<dbReference type="SUPFAM" id="SSF51556">
    <property type="entry name" value="Metallo-dependent hydrolases"/>
    <property type="match status" value="1"/>
</dbReference>
<dbReference type="Gene3D" id="3.20.20.140">
    <property type="entry name" value="Metal-dependent hydrolases"/>
    <property type="match status" value="1"/>
</dbReference>
<evidence type="ECO:0000256" key="1">
    <source>
        <dbReference type="ARBA" id="ARBA00023239"/>
    </source>
</evidence>
<dbReference type="InterPro" id="IPR032466">
    <property type="entry name" value="Metal_Hydrolase"/>
</dbReference>
<proteinExistence type="predicted"/>
<name>A0ABR7JNQ1_9FIRM</name>
<sequence>MKKIDIHLHLTLNQYPKTDSMFISSAENMIPHLDKLNIEKGILMSAGESNNSMMPIGYNDECRQICEVFKDKYVWMCNLDYNDEDNIYERLSLYKEQGAVGIGEFMINRKLNDTFIQKVFEAAEKLDLPILFHMSPKEGYQYGIVDDSGLFMLEEALNKYPKLKFIGHSQPFWHEISKDAGNSLEERMKWGSGKVTLGGRLPYLFEKYPNLYGDLSANSGGCAIMRDEEFGLDFLEKFSDRLLFGTDMVNNEMEFPLGKWLDEKYEEGSLDKETYENICNKNAVKLFNL</sequence>
<accession>A0ABR7JNQ1</accession>
<reference evidence="3 4" key="1">
    <citation type="submission" date="2020-08" db="EMBL/GenBank/DDBJ databases">
        <authorList>
            <person name="Liu C."/>
            <person name="Sun Q."/>
        </authorList>
    </citation>
    <scope>NUCLEOTIDE SEQUENCE [LARGE SCALE GENOMIC DNA]</scope>
    <source>
        <strain evidence="3 4">NSJ-18</strain>
    </source>
</reference>
<dbReference type="Pfam" id="PF04909">
    <property type="entry name" value="Amidohydro_2"/>
    <property type="match status" value="1"/>
</dbReference>
<dbReference type="Proteomes" id="UP000609849">
    <property type="component" value="Unassembled WGS sequence"/>
</dbReference>
<dbReference type="RefSeq" id="WP_153926042.1">
    <property type="nucleotide sequence ID" value="NZ_JACRWE010000003.1"/>
</dbReference>
<feature type="domain" description="Amidohydrolase-related" evidence="2">
    <location>
        <begin position="4"/>
        <end position="289"/>
    </location>
</feature>
<keyword evidence="4" id="KW-1185">Reference proteome</keyword>
<evidence type="ECO:0000259" key="2">
    <source>
        <dbReference type="Pfam" id="PF04909"/>
    </source>
</evidence>
<evidence type="ECO:0000313" key="4">
    <source>
        <dbReference type="Proteomes" id="UP000609849"/>
    </source>
</evidence>
<dbReference type="PANTHER" id="PTHR21240">
    <property type="entry name" value="2-AMINO-3-CARBOXYLMUCONATE-6-SEMIALDEHYDE DECARBOXYLASE"/>
    <property type="match status" value="1"/>
</dbReference>
<dbReference type="InterPro" id="IPR032465">
    <property type="entry name" value="ACMSD"/>
</dbReference>
<dbReference type="EMBL" id="JACRWE010000003">
    <property type="protein sequence ID" value="MBC5996538.1"/>
    <property type="molecule type" value="Genomic_DNA"/>
</dbReference>
<evidence type="ECO:0000313" key="3">
    <source>
        <dbReference type="EMBL" id="MBC5996538.1"/>
    </source>
</evidence>
<dbReference type="InterPro" id="IPR006680">
    <property type="entry name" value="Amidohydro-rel"/>
</dbReference>
<organism evidence="3 4">
    <name type="scientific">Romboutsia faecis</name>
    <dbReference type="NCBI Taxonomy" id="2764597"/>
    <lineage>
        <taxon>Bacteria</taxon>
        <taxon>Bacillati</taxon>
        <taxon>Bacillota</taxon>
        <taxon>Clostridia</taxon>
        <taxon>Peptostreptococcales</taxon>
        <taxon>Peptostreptococcaceae</taxon>
        <taxon>Romboutsia</taxon>
    </lineage>
</organism>
<protein>
    <submittedName>
        <fullName evidence="3">Amidohydrolase family protein</fullName>
    </submittedName>
</protein>
<keyword evidence="1" id="KW-0456">Lyase</keyword>
<comment type="caution">
    <text evidence="3">The sequence shown here is derived from an EMBL/GenBank/DDBJ whole genome shotgun (WGS) entry which is preliminary data.</text>
</comment>
<gene>
    <name evidence="3" type="ORF">H8923_07180</name>
</gene>